<dbReference type="InterPro" id="IPR013783">
    <property type="entry name" value="Ig-like_fold"/>
</dbReference>
<dbReference type="PROSITE" id="PS51892">
    <property type="entry name" value="SUBTILASE"/>
    <property type="match status" value="1"/>
</dbReference>
<keyword evidence="4 6" id="KW-0378">Hydrolase</keyword>
<dbReference type="Pfam" id="PF02225">
    <property type="entry name" value="PA"/>
    <property type="match status" value="1"/>
</dbReference>
<evidence type="ECO:0000256" key="2">
    <source>
        <dbReference type="ARBA" id="ARBA00022670"/>
    </source>
</evidence>
<dbReference type="EMBL" id="JBHRTD010000018">
    <property type="protein sequence ID" value="MFC3140271.1"/>
    <property type="molecule type" value="Genomic_DNA"/>
</dbReference>
<dbReference type="PROSITE" id="PS00136">
    <property type="entry name" value="SUBTILASE_ASP"/>
    <property type="match status" value="1"/>
</dbReference>
<sequence>MKTKIAIAVSSALISSVLSHTAYSQEVRITELNKSDVISKKIPKSTTKSIQQSGPIQPVFIPEAGLDNKAYRYIVRMSESPVALYEGGVEGYAATATAKSGQKLDVSSHNVKTYRNYLKSSQNNVLKTAQEVVGNLNVKQQTTLAFNGLVIEMTQEQAKKLASVPGIAHIYRETLRRPTTDSGPAIIKAPAIWNGDIDGVQSRGEGMIVGIIDTGINTDHPSFADIGGDGYDHTNPWGPGVYSGDCVEDFPELCNDKLIGVHSWPEITDEYADYDPDVPANGEDHNGHGSHTAGTSAGNVLINQNVPDVDNKDSGVIFEHVSGVAPHANIVSYQVCYPGEDDAIRFAGCLPSLTVLAVEHAIESGVDALNYSIGGGSSNPWNDADALAFLAARKAGIHVATSAGNDGPEPSTVGSPGDAPWITSVAAYTHDRDFSDKTLDGFTGGDTTAPESLTGKAMTAGVSGSIVYAGDFTNANDPGNDPAQCLQPFPENTFEEGTIVVCDRGEIARVDKGRHVQAGGAAGLVLANIQGEATSVVADAHVIPAIHIDADQGDTLRTWLASGADHTGTIGGTEVIHDEALAKIAAGFTSRGPNASVPDVIAPSVAAPGVRIFAAYADDQSDGFKEFPDPSDFGFLSGTSMASPHVAGALTLLAATRPHWTPAEAQSALMLTADQGTFKEDGTTPSDFFDMGAGYIDVKAAAQASLVMNETQVGYLSANPAQGGKPSQMNLASIANASCVGSCSWTRTVKATQDGTWVAAALGAADGFKLDVQPTSFELKAGETQELEITADITLADAGWHFANIGLIAENTPMLKIPVAVKGGGDNLPDSFEIVATRDSGSVTLPGFIVKDLDAIASVGAYDKSAEIAGPYTLAVPDGSFDFVGLEIPALSNVVFSLSSEAAPDVDMRVFNSSFQLIGRSAGPDSNEQVAFTNVEAGVYYIVADAYTPSAPGATDEVTVRVTSIEPVEENLSDSLAVTATEQESGFDLTFNWSSAVNAAGVVVIEGENGNSKTVAYTLSRGENDVTPMTEALVEEMVPGEAATVGFDIKPNLSVEDKTYTLTATLPEGHEVSDISHGGVMSGSIIYWSINLPANTSAENAEVNFKLTPRTPGEDMELTLSHTTNGDAVESNHTFGVLEAAPEVVITGPKGAYAGDAVTLDASDSSDANNDELEFTWTQTSGAQVDFTADGASLSFTSPNVTSDASVVFNLSVTDGKSDPVESSYEFTAKPQPVLVVDNGGGSMGWLTVLLLPLAMLRRKFK</sequence>
<keyword evidence="3 8" id="KW-0732">Signal</keyword>
<feature type="domain" description="Inhibitor I9" evidence="11">
    <location>
        <begin position="72"/>
        <end position="176"/>
    </location>
</feature>
<dbReference type="InterPro" id="IPR023828">
    <property type="entry name" value="Peptidase_S8_Ser-AS"/>
</dbReference>
<evidence type="ECO:0000259" key="9">
    <source>
        <dbReference type="Pfam" id="PF00082"/>
    </source>
</evidence>
<feature type="active site" description="Charge relay system" evidence="6">
    <location>
        <position position="288"/>
    </location>
</feature>
<accession>A0ABV7GIZ3</accession>
<dbReference type="InterPro" id="IPR020008">
    <property type="entry name" value="GlyGly_CTERM"/>
</dbReference>
<dbReference type="RefSeq" id="WP_248934188.1">
    <property type="nucleotide sequence ID" value="NZ_JAKILF010000001.1"/>
</dbReference>
<keyword evidence="2 6" id="KW-0645">Protease</keyword>
<evidence type="ECO:0000256" key="6">
    <source>
        <dbReference type="PROSITE-ProRule" id="PRU01240"/>
    </source>
</evidence>
<dbReference type="Gene3D" id="2.60.120.380">
    <property type="match status" value="1"/>
</dbReference>
<dbReference type="Proteomes" id="UP001595621">
    <property type="component" value="Unassembled WGS sequence"/>
</dbReference>
<evidence type="ECO:0000256" key="1">
    <source>
        <dbReference type="ARBA" id="ARBA00011073"/>
    </source>
</evidence>
<dbReference type="PRINTS" id="PR00723">
    <property type="entry name" value="SUBTILISIN"/>
</dbReference>
<evidence type="ECO:0000256" key="5">
    <source>
        <dbReference type="ARBA" id="ARBA00022825"/>
    </source>
</evidence>
<dbReference type="InterPro" id="IPR000209">
    <property type="entry name" value="Peptidase_S8/S53_dom"/>
</dbReference>
<gene>
    <name evidence="12" type="ORF">ACFOE0_19090</name>
</gene>
<feature type="domain" description="PA" evidence="10">
    <location>
        <begin position="462"/>
        <end position="556"/>
    </location>
</feature>
<dbReference type="PANTHER" id="PTHR10795">
    <property type="entry name" value="PROPROTEIN CONVERTASE SUBTILISIN/KEXIN"/>
    <property type="match status" value="1"/>
</dbReference>
<keyword evidence="5 6" id="KW-0720">Serine protease</keyword>
<dbReference type="InterPro" id="IPR023827">
    <property type="entry name" value="Peptidase_S8_Asp-AS"/>
</dbReference>
<dbReference type="InterPro" id="IPR003137">
    <property type="entry name" value="PA_domain"/>
</dbReference>
<evidence type="ECO:0000256" key="4">
    <source>
        <dbReference type="ARBA" id="ARBA00022801"/>
    </source>
</evidence>
<dbReference type="InterPro" id="IPR036852">
    <property type="entry name" value="Peptidase_S8/S53_dom_sf"/>
</dbReference>
<feature type="signal peptide" evidence="8">
    <location>
        <begin position="1"/>
        <end position="24"/>
    </location>
</feature>
<evidence type="ECO:0000256" key="7">
    <source>
        <dbReference type="RuleBase" id="RU003355"/>
    </source>
</evidence>
<dbReference type="InterPro" id="IPR010259">
    <property type="entry name" value="S8pro/Inhibitor_I9"/>
</dbReference>
<proteinExistence type="inferred from homology"/>
<evidence type="ECO:0000313" key="13">
    <source>
        <dbReference type="Proteomes" id="UP001595621"/>
    </source>
</evidence>
<feature type="chain" id="PRO_5046791200" evidence="8">
    <location>
        <begin position="25"/>
        <end position="1262"/>
    </location>
</feature>
<dbReference type="SUPFAM" id="SSF52743">
    <property type="entry name" value="Subtilisin-like"/>
    <property type="match status" value="1"/>
</dbReference>
<comment type="similarity">
    <text evidence="1 6 7">Belongs to the peptidase S8 family.</text>
</comment>
<dbReference type="Gene3D" id="3.40.50.200">
    <property type="entry name" value="Peptidase S8/S53 domain"/>
    <property type="match status" value="1"/>
</dbReference>
<dbReference type="NCBIfam" id="TIGR03501">
    <property type="entry name" value="GlyGly_CTERM"/>
    <property type="match status" value="1"/>
</dbReference>
<feature type="domain" description="Peptidase S8/S53" evidence="9">
    <location>
        <begin position="204"/>
        <end position="676"/>
    </location>
</feature>
<feature type="active site" description="Charge relay system" evidence="6">
    <location>
        <position position="640"/>
    </location>
</feature>
<organism evidence="12 13">
    <name type="scientific">Shewanella submarina</name>
    <dbReference type="NCBI Taxonomy" id="2016376"/>
    <lineage>
        <taxon>Bacteria</taxon>
        <taxon>Pseudomonadati</taxon>
        <taxon>Pseudomonadota</taxon>
        <taxon>Gammaproteobacteria</taxon>
        <taxon>Alteromonadales</taxon>
        <taxon>Shewanellaceae</taxon>
        <taxon>Shewanella</taxon>
    </lineage>
</organism>
<reference evidence="13" key="1">
    <citation type="journal article" date="2019" name="Int. J. Syst. Evol. Microbiol.">
        <title>The Global Catalogue of Microorganisms (GCM) 10K type strain sequencing project: providing services to taxonomists for standard genome sequencing and annotation.</title>
        <authorList>
            <consortium name="The Broad Institute Genomics Platform"/>
            <consortium name="The Broad Institute Genome Sequencing Center for Infectious Disease"/>
            <person name="Wu L."/>
            <person name="Ma J."/>
        </authorList>
    </citation>
    <scope>NUCLEOTIDE SEQUENCE [LARGE SCALE GENOMIC DNA]</scope>
    <source>
        <strain evidence="13">KCTC 52277</strain>
    </source>
</reference>
<evidence type="ECO:0000259" key="10">
    <source>
        <dbReference type="Pfam" id="PF02225"/>
    </source>
</evidence>
<dbReference type="Gene3D" id="3.50.30.30">
    <property type="match status" value="1"/>
</dbReference>
<evidence type="ECO:0000313" key="12">
    <source>
        <dbReference type="EMBL" id="MFC3140271.1"/>
    </source>
</evidence>
<evidence type="ECO:0000259" key="11">
    <source>
        <dbReference type="Pfam" id="PF05922"/>
    </source>
</evidence>
<keyword evidence="13" id="KW-1185">Reference proteome</keyword>
<evidence type="ECO:0000256" key="3">
    <source>
        <dbReference type="ARBA" id="ARBA00022729"/>
    </source>
</evidence>
<dbReference type="CDD" id="cd02120">
    <property type="entry name" value="PA_subtilisin_like"/>
    <property type="match status" value="1"/>
</dbReference>
<evidence type="ECO:0000256" key="8">
    <source>
        <dbReference type="SAM" id="SignalP"/>
    </source>
</evidence>
<dbReference type="InterPro" id="IPR015500">
    <property type="entry name" value="Peptidase_S8_subtilisin-rel"/>
</dbReference>
<dbReference type="PROSITE" id="PS00138">
    <property type="entry name" value="SUBTILASE_SER"/>
    <property type="match status" value="1"/>
</dbReference>
<dbReference type="Pfam" id="PF00082">
    <property type="entry name" value="Peptidase_S8"/>
    <property type="match status" value="1"/>
</dbReference>
<dbReference type="Gene3D" id="2.60.40.10">
    <property type="entry name" value="Immunoglobulins"/>
    <property type="match status" value="1"/>
</dbReference>
<protein>
    <submittedName>
        <fullName evidence="12">S8 family serine peptidase</fullName>
    </submittedName>
</protein>
<dbReference type="InterPro" id="IPR045051">
    <property type="entry name" value="SBT"/>
</dbReference>
<comment type="caution">
    <text evidence="12">The sequence shown here is derived from an EMBL/GenBank/DDBJ whole genome shotgun (WGS) entry which is preliminary data.</text>
</comment>
<feature type="active site" description="Charge relay system" evidence="6">
    <location>
        <position position="213"/>
    </location>
</feature>
<name>A0ABV7GIZ3_9GAMM</name>
<dbReference type="Pfam" id="PF05922">
    <property type="entry name" value="Inhibitor_I9"/>
    <property type="match status" value="1"/>
</dbReference>